<dbReference type="Proteomes" id="UP000256971">
    <property type="component" value="Chromosome"/>
</dbReference>
<dbReference type="RefSeq" id="WP_064788453.1">
    <property type="nucleotide sequence ID" value="NZ_CP031555.1"/>
</dbReference>
<reference evidence="1 2" key="1">
    <citation type="submission" date="2018-08" db="EMBL/GenBank/DDBJ databases">
        <title>Complete genome sequence of type strain Thalassospira indica MCCC 1A01103T, isolated from isolated from deep seawater of the Indian Ocean.</title>
        <authorList>
            <person name="Liu Y."/>
        </authorList>
    </citation>
    <scope>NUCLEOTIDE SEQUENCE [LARGE SCALE GENOMIC DNA]</scope>
    <source>
        <strain evidence="1 2">PB8BT</strain>
    </source>
</reference>
<gene>
    <name evidence="1" type="ORF">DY252_16605</name>
</gene>
<organism evidence="1 2">
    <name type="scientific">Thalassospira indica</name>
    <dbReference type="NCBI Taxonomy" id="1891279"/>
    <lineage>
        <taxon>Bacteria</taxon>
        <taxon>Pseudomonadati</taxon>
        <taxon>Pseudomonadota</taxon>
        <taxon>Alphaproteobacteria</taxon>
        <taxon>Rhodospirillales</taxon>
        <taxon>Thalassospiraceae</taxon>
        <taxon>Thalassospira</taxon>
    </lineage>
</organism>
<evidence type="ECO:0000313" key="1">
    <source>
        <dbReference type="EMBL" id="AXO15663.1"/>
    </source>
</evidence>
<sequence>MQGSTPVECEVLNVIQGAGIWPDCDDKTQLLQAIQKIATASLPIRQYFTEDGSFVVPEGVTKLRVTVAGAGGGGGLNGYRIGEQSEDGQASSVTYNQEVVIAEGGKGGWSAKTTAISAPHGGATNGDVNLVGQGSPGGNGTTSQDGLTGGAGGNGGLAIKEFAVLPGETLQVVVGAGGTTTADPAPDYSGNYGVDGYVIIEWV</sequence>
<dbReference type="EMBL" id="CP031555">
    <property type="protein sequence ID" value="AXO15663.1"/>
    <property type="molecule type" value="Genomic_DNA"/>
</dbReference>
<accession>A0ABM6Y164</accession>
<proteinExistence type="predicted"/>
<name>A0ABM6Y164_9PROT</name>
<protein>
    <recommendedName>
        <fullName evidence="3">Phage tail collar domain-containing protein</fullName>
    </recommendedName>
</protein>
<evidence type="ECO:0000313" key="2">
    <source>
        <dbReference type="Proteomes" id="UP000256971"/>
    </source>
</evidence>
<keyword evidence="2" id="KW-1185">Reference proteome</keyword>
<evidence type="ECO:0008006" key="3">
    <source>
        <dbReference type="Google" id="ProtNLM"/>
    </source>
</evidence>